<evidence type="ECO:0000313" key="3">
    <source>
        <dbReference type="Proteomes" id="UP000217507"/>
    </source>
</evidence>
<evidence type="ECO:0000256" key="1">
    <source>
        <dbReference type="SAM" id="SignalP"/>
    </source>
</evidence>
<feature type="chain" id="PRO_5011109679" description="PepSY domain-containing protein" evidence="1">
    <location>
        <begin position="28"/>
        <end position="162"/>
    </location>
</feature>
<feature type="signal peptide" evidence="1">
    <location>
        <begin position="1"/>
        <end position="27"/>
    </location>
</feature>
<reference evidence="2 3" key="1">
    <citation type="submission" date="2017-06" db="EMBL/GenBank/DDBJ databases">
        <title>Genome sequencing of cyanobaciteial culture collection at National Institute for Environmental Studies (NIES).</title>
        <authorList>
            <person name="Hirose Y."/>
            <person name="Shimura Y."/>
            <person name="Fujisawa T."/>
            <person name="Nakamura Y."/>
            <person name="Kawachi M."/>
        </authorList>
    </citation>
    <scope>NUCLEOTIDE SEQUENCE [LARGE SCALE GENOMIC DNA]</scope>
    <source>
        <strain evidence="2 3">NIES-23</strain>
    </source>
</reference>
<accession>A0A1Z4KGH6</accession>
<dbReference type="Proteomes" id="UP000217507">
    <property type="component" value="Chromosome"/>
</dbReference>
<gene>
    <name evidence="2" type="ORF">NIES23_08300</name>
</gene>
<evidence type="ECO:0000313" key="2">
    <source>
        <dbReference type="EMBL" id="BAY68047.1"/>
    </source>
</evidence>
<keyword evidence="1" id="KW-0732">Signal</keyword>
<dbReference type="AlphaFoldDB" id="A0A1Z4KGH6"/>
<name>A0A1Z4KGH6_ANAVA</name>
<sequence length="162" mass="18564">MKRIIWYPLMSALLIGVHGQGMSPASAGNTQSTAKQIHKELVQPQLLARLHKTNTVNVSQTAKEIDEKTARSLVWNLPQVQRKARTIQRLSRGAIKVDAIVDGLPTPDDPHYKVRIYEDQPDHNTTIYWFRVSKTGVIEALDVIENQYISLEAWTEQLRRRR</sequence>
<organism evidence="2 3">
    <name type="scientific">Trichormus variabilis NIES-23</name>
    <dbReference type="NCBI Taxonomy" id="1973479"/>
    <lineage>
        <taxon>Bacteria</taxon>
        <taxon>Bacillati</taxon>
        <taxon>Cyanobacteriota</taxon>
        <taxon>Cyanophyceae</taxon>
        <taxon>Nostocales</taxon>
        <taxon>Nostocaceae</taxon>
        <taxon>Trichormus</taxon>
    </lineage>
</organism>
<proteinExistence type="predicted"/>
<protein>
    <recommendedName>
        <fullName evidence="4">PepSY domain-containing protein</fullName>
    </recommendedName>
</protein>
<dbReference type="EMBL" id="AP018216">
    <property type="protein sequence ID" value="BAY68047.1"/>
    <property type="molecule type" value="Genomic_DNA"/>
</dbReference>
<evidence type="ECO:0008006" key="4">
    <source>
        <dbReference type="Google" id="ProtNLM"/>
    </source>
</evidence>